<reference evidence="1 2" key="1">
    <citation type="journal article" date="2019" name="Nat. Ecol. Evol.">
        <title>Megaphylogeny resolves global patterns of mushroom evolution.</title>
        <authorList>
            <person name="Varga T."/>
            <person name="Krizsan K."/>
            <person name="Foldi C."/>
            <person name="Dima B."/>
            <person name="Sanchez-Garcia M."/>
            <person name="Sanchez-Ramirez S."/>
            <person name="Szollosi G.J."/>
            <person name="Szarkandi J.G."/>
            <person name="Papp V."/>
            <person name="Albert L."/>
            <person name="Andreopoulos W."/>
            <person name="Angelini C."/>
            <person name="Antonin V."/>
            <person name="Barry K.W."/>
            <person name="Bougher N.L."/>
            <person name="Buchanan P."/>
            <person name="Buyck B."/>
            <person name="Bense V."/>
            <person name="Catcheside P."/>
            <person name="Chovatia M."/>
            <person name="Cooper J."/>
            <person name="Damon W."/>
            <person name="Desjardin D."/>
            <person name="Finy P."/>
            <person name="Geml J."/>
            <person name="Haridas S."/>
            <person name="Hughes K."/>
            <person name="Justo A."/>
            <person name="Karasinski D."/>
            <person name="Kautmanova I."/>
            <person name="Kiss B."/>
            <person name="Kocsube S."/>
            <person name="Kotiranta H."/>
            <person name="LaButti K.M."/>
            <person name="Lechner B.E."/>
            <person name="Liimatainen K."/>
            <person name="Lipzen A."/>
            <person name="Lukacs Z."/>
            <person name="Mihaltcheva S."/>
            <person name="Morgado L.N."/>
            <person name="Niskanen T."/>
            <person name="Noordeloos M.E."/>
            <person name="Ohm R.A."/>
            <person name="Ortiz-Santana B."/>
            <person name="Ovrebo C."/>
            <person name="Racz N."/>
            <person name="Riley R."/>
            <person name="Savchenko A."/>
            <person name="Shiryaev A."/>
            <person name="Soop K."/>
            <person name="Spirin V."/>
            <person name="Szebenyi C."/>
            <person name="Tomsovsky M."/>
            <person name="Tulloss R.E."/>
            <person name="Uehling J."/>
            <person name="Grigoriev I.V."/>
            <person name="Vagvolgyi C."/>
            <person name="Papp T."/>
            <person name="Martin F.M."/>
            <person name="Miettinen O."/>
            <person name="Hibbett D.S."/>
            <person name="Nagy L.G."/>
        </authorList>
    </citation>
    <scope>NUCLEOTIDE SEQUENCE [LARGE SCALE GENOMIC DNA]</scope>
    <source>
        <strain evidence="1 2">NL-1719</strain>
    </source>
</reference>
<gene>
    <name evidence="1" type="ORF">BDN72DRAFT_905979</name>
</gene>
<evidence type="ECO:0000313" key="1">
    <source>
        <dbReference type="EMBL" id="TFK59303.1"/>
    </source>
</evidence>
<dbReference type="Proteomes" id="UP000308600">
    <property type="component" value="Unassembled WGS sequence"/>
</dbReference>
<evidence type="ECO:0000313" key="2">
    <source>
        <dbReference type="Proteomes" id="UP000308600"/>
    </source>
</evidence>
<name>A0ACD3A0C8_9AGAR</name>
<dbReference type="EMBL" id="ML209023">
    <property type="protein sequence ID" value="TFK59303.1"/>
    <property type="molecule type" value="Genomic_DNA"/>
</dbReference>
<organism evidence="1 2">
    <name type="scientific">Pluteus cervinus</name>
    <dbReference type="NCBI Taxonomy" id="181527"/>
    <lineage>
        <taxon>Eukaryota</taxon>
        <taxon>Fungi</taxon>
        <taxon>Dikarya</taxon>
        <taxon>Basidiomycota</taxon>
        <taxon>Agaricomycotina</taxon>
        <taxon>Agaricomycetes</taxon>
        <taxon>Agaricomycetidae</taxon>
        <taxon>Agaricales</taxon>
        <taxon>Pluteineae</taxon>
        <taxon>Pluteaceae</taxon>
        <taxon>Pluteus</taxon>
    </lineage>
</organism>
<accession>A0ACD3A0C8</accession>
<keyword evidence="2" id="KW-1185">Reference proteome</keyword>
<proteinExistence type="predicted"/>
<protein>
    <submittedName>
        <fullName evidence="1">Uncharacterized protein</fullName>
    </submittedName>
</protein>
<sequence>MDSDPPALIPNELVLFYNNLKKTEASIIGARNKINYANRTLRRIDDELVSLSGFIRTTRKRVALGIDIYRSANVDSLITSSVAGAFAADVAKLIACYDVMNSLPFSEECLDARDGPSDLAITESLFGPVERDAGMPILSVLFSVYAIPQTDCLP</sequence>